<feature type="domain" description="PNPLA" evidence="5">
    <location>
        <begin position="25"/>
        <end position="192"/>
    </location>
</feature>
<keyword evidence="1 4" id="KW-0378">Hydrolase</keyword>
<reference evidence="6 7" key="1">
    <citation type="submission" date="2016-10" db="EMBL/GenBank/DDBJ databases">
        <authorList>
            <person name="de Groot N.N."/>
        </authorList>
    </citation>
    <scope>NUCLEOTIDE SEQUENCE [LARGE SCALE GENOMIC DNA]</scope>
    <source>
        <strain evidence="6 7">DSM 3217</strain>
    </source>
</reference>
<dbReference type="InterPro" id="IPR002641">
    <property type="entry name" value="PNPLA_dom"/>
</dbReference>
<dbReference type="InterPro" id="IPR037483">
    <property type="entry name" value="YjjU-like"/>
</dbReference>
<evidence type="ECO:0000256" key="4">
    <source>
        <dbReference type="PROSITE-ProRule" id="PRU01161"/>
    </source>
</evidence>
<proteinExistence type="predicted"/>
<feature type="short sequence motif" description="DGA/G" evidence="4">
    <location>
        <begin position="178"/>
        <end position="180"/>
    </location>
</feature>
<name>A0A1G6A5Q9_EUBOX</name>
<dbReference type="EMBL" id="FMXR01000004">
    <property type="protein sequence ID" value="SDB03767.1"/>
    <property type="molecule type" value="Genomic_DNA"/>
</dbReference>
<dbReference type="Pfam" id="PF01734">
    <property type="entry name" value="Patatin"/>
    <property type="match status" value="1"/>
</dbReference>
<dbReference type="PROSITE" id="PS51635">
    <property type="entry name" value="PNPLA"/>
    <property type="match status" value="1"/>
</dbReference>
<dbReference type="GO" id="GO:0016042">
    <property type="term" value="P:lipid catabolic process"/>
    <property type="evidence" value="ECO:0007669"/>
    <property type="project" value="UniProtKB-UniRule"/>
</dbReference>
<dbReference type="SUPFAM" id="SSF52151">
    <property type="entry name" value="FabD/lysophospholipase-like"/>
    <property type="match status" value="1"/>
</dbReference>
<evidence type="ECO:0000313" key="6">
    <source>
        <dbReference type="EMBL" id="SDB03767.1"/>
    </source>
</evidence>
<dbReference type="Proteomes" id="UP000199228">
    <property type="component" value="Unassembled WGS sequence"/>
</dbReference>
<dbReference type="OrthoDB" id="9802424at2"/>
<evidence type="ECO:0000256" key="3">
    <source>
        <dbReference type="ARBA" id="ARBA00023098"/>
    </source>
</evidence>
<organism evidence="6 7">
    <name type="scientific">Eubacterium oxidoreducens</name>
    <dbReference type="NCBI Taxonomy" id="1732"/>
    <lineage>
        <taxon>Bacteria</taxon>
        <taxon>Bacillati</taxon>
        <taxon>Bacillota</taxon>
        <taxon>Clostridia</taxon>
        <taxon>Eubacteriales</taxon>
        <taxon>Eubacteriaceae</taxon>
        <taxon>Eubacterium</taxon>
    </lineage>
</organism>
<dbReference type="GO" id="GO:0016787">
    <property type="term" value="F:hydrolase activity"/>
    <property type="evidence" value="ECO:0007669"/>
    <property type="project" value="UniProtKB-UniRule"/>
</dbReference>
<dbReference type="PANTHER" id="PTHR14226:SF25">
    <property type="entry name" value="PHOSPHOESTERASE"/>
    <property type="match status" value="1"/>
</dbReference>
<evidence type="ECO:0000256" key="2">
    <source>
        <dbReference type="ARBA" id="ARBA00022963"/>
    </source>
</evidence>
<dbReference type="CDD" id="cd07208">
    <property type="entry name" value="Pat_hypo_Ecoli_yjju_like"/>
    <property type="match status" value="1"/>
</dbReference>
<keyword evidence="7" id="KW-1185">Reference proteome</keyword>
<feature type="active site" description="Nucleophile" evidence="4">
    <location>
        <position position="58"/>
    </location>
</feature>
<dbReference type="Gene3D" id="3.40.1090.10">
    <property type="entry name" value="Cytosolic phospholipase A2 catalytic domain"/>
    <property type="match status" value="2"/>
</dbReference>
<dbReference type="InterPro" id="IPR050301">
    <property type="entry name" value="NTE"/>
</dbReference>
<dbReference type="PANTHER" id="PTHR14226">
    <property type="entry name" value="NEUROPATHY TARGET ESTERASE/SWISS CHEESE D.MELANOGASTER"/>
    <property type="match status" value="1"/>
</dbReference>
<gene>
    <name evidence="6" type="ORF">SAMN02910417_00295</name>
</gene>
<dbReference type="InterPro" id="IPR016035">
    <property type="entry name" value="Acyl_Trfase/lysoPLipase"/>
</dbReference>
<dbReference type="InterPro" id="IPR045943">
    <property type="entry name" value="DUF6363"/>
</dbReference>
<dbReference type="AlphaFoldDB" id="A0A1G6A5Q9"/>
<evidence type="ECO:0000256" key="1">
    <source>
        <dbReference type="ARBA" id="ARBA00022801"/>
    </source>
</evidence>
<evidence type="ECO:0000259" key="5">
    <source>
        <dbReference type="PROSITE" id="PS51635"/>
    </source>
</evidence>
<feature type="short sequence motif" description="GXSXG" evidence="4">
    <location>
        <begin position="56"/>
        <end position="60"/>
    </location>
</feature>
<keyword evidence="2 4" id="KW-0442">Lipid degradation</keyword>
<sequence>MNETYSRINELPCAQATGPLTEGCIVLEGGSFRGLYTGGVLDTLMQHEINLSCTIGVSAGSMNGFNYTSGQIGRASRFNLRYRFNKAYVGRGAKKNNKGVIGFDIVFDDDKNDMEPFNKEVFDDPNRRFVAVVTNCDTGNAEYMEKGSCSDIFQAIRASASMPILSKPVEIDKKPYLDGGCAVAMGLEWALKEGYDKIVVVRTRDRSYRKSPVKGFEAFLQKLFYKRRYPDFYRVWSRAPYRYNILCDKIDQLEQEGRIFVIAPSEEVTVSRLEKDIEKLGDLYMLGKRDTEDNMDKLKEYLTKEEA</sequence>
<dbReference type="RefSeq" id="WP_090171439.1">
    <property type="nucleotide sequence ID" value="NZ_FMXR01000004.1"/>
</dbReference>
<dbReference type="Pfam" id="PF19890">
    <property type="entry name" value="DUF6363"/>
    <property type="match status" value="1"/>
</dbReference>
<evidence type="ECO:0000313" key="7">
    <source>
        <dbReference type="Proteomes" id="UP000199228"/>
    </source>
</evidence>
<feature type="active site" description="Proton acceptor" evidence="4">
    <location>
        <position position="178"/>
    </location>
</feature>
<dbReference type="STRING" id="1732.SAMN02910417_00295"/>
<keyword evidence="3 4" id="KW-0443">Lipid metabolism</keyword>
<accession>A0A1G6A5Q9</accession>
<protein>
    <submittedName>
        <fullName evidence="6">Predicted phospholipase, patatin/cPLA2 family</fullName>
    </submittedName>
</protein>
<comment type="caution">
    <text evidence="4">Lacks conserved residue(s) required for the propagation of feature annotation.</text>
</comment>